<sequence>MADDSHARPLAPIQVYPRSDLESAFYPPPVPKPVARRRHASKCLVFFLVTVVVLGGLSLAFALTVFRIKAPEFKLRDAAVNGLRYDHNSTSARVKGTLFGEVTLKNDNFGTFEHGNGTVSVLYGGKDFGAEKVVRKGSIRARETEIAKASIDFVVSGEGEGKNNTLREEISGGIVRIRSNGEVRGKISVLGFVKKNKVGVLDCTISIELSSSRITDLNCK</sequence>
<organism evidence="1 2">
    <name type="scientific">Melastoma candidum</name>
    <dbReference type="NCBI Taxonomy" id="119954"/>
    <lineage>
        <taxon>Eukaryota</taxon>
        <taxon>Viridiplantae</taxon>
        <taxon>Streptophyta</taxon>
        <taxon>Embryophyta</taxon>
        <taxon>Tracheophyta</taxon>
        <taxon>Spermatophyta</taxon>
        <taxon>Magnoliopsida</taxon>
        <taxon>eudicotyledons</taxon>
        <taxon>Gunneridae</taxon>
        <taxon>Pentapetalae</taxon>
        <taxon>rosids</taxon>
        <taxon>malvids</taxon>
        <taxon>Myrtales</taxon>
        <taxon>Melastomataceae</taxon>
        <taxon>Melastomatoideae</taxon>
        <taxon>Melastomateae</taxon>
        <taxon>Melastoma</taxon>
    </lineage>
</organism>
<evidence type="ECO:0000313" key="2">
    <source>
        <dbReference type="Proteomes" id="UP001057402"/>
    </source>
</evidence>
<gene>
    <name evidence="1" type="ORF">MLD38_038627</name>
</gene>
<dbReference type="Proteomes" id="UP001057402">
    <property type="component" value="Chromosome 12"/>
</dbReference>
<name>A0ACB9L0S4_9MYRT</name>
<accession>A0ACB9L0S4</accession>
<proteinExistence type="predicted"/>
<dbReference type="EMBL" id="CM042891">
    <property type="protein sequence ID" value="KAI4302939.1"/>
    <property type="molecule type" value="Genomic_DNA"/>
</dbReference>
<keyword evidence="2" id="KW-1185">Reference proteome</keyword>
<reference evidence="2" key="1">
    <citation type="journal article" date="2023" name="Front. Plant Sci.">
        <title>Chromosomal-level genome assembly of Melastoma candidum provides insights into trichome evolution.</title>
        <authorList>
            <person name="Zhong Y."/>
            <person name="Wu W."/>
            <person name="Sun C."/>
            <person name="Zou P."/>
            <person name="Liu Y."/>
            <person name="Dai S."/>
            <person name="Zhou R."/>
        </authorList>
    </citation>
    <scope>NUCLEOTIDE SEQUENCE [LARGE SCALE GENOMIC DNA]</scope>
</reference>
<comment type="caution">
    <text evidence="1">The sequence shown here is derived from an EMBL/GenBank/DDBJ whole genome shotgun (WGS) entry which is preliminary data.</text>
</comment>
<protein>
    <submittedName>
        <fullName evidence="1">Uncharacterized protein</fullName>
    </submittedName>
</protein>
<evidence type="ECO:0000313" key="1">
    <source>
        <dbReference type="EMBL" id="KAI4302939.1"/>
    </source>
</evidence>